<dbReference type="Proteomes" id="UP001527099">
    <property type="component" value="Unassembled WGS sequence"/>
</dbReference>
<feature type="transmembrane region" description="Helical" evidence="1">
    <location>
        <begin position="103"/>
        <end position="123"/>
    </location>
</feature>
<dbReference type="RefSeq" id="WP_029198309.1">
    <property type="nucleotide sequence ID" value="NZ_JAMDMW010000227.1"/>
</dbReference>
<gene>
    <name evidence="2" type="ORF">M5X19_34215</name>
</gene>
<sequence>MFLHHFKHKWQWTILVWIILGLFVFPLTPPISHHYSFDTDIIVLANTTPALTVQDHPPSKETIRAQEDMIQRHEDYDKQYEMTVFVVFIIFILSKIWERLKSILLAFLKFISGYTGLIPSLFTRTQLNEMWKRGTLHVKPIGWS</sequence>
<accession>A0ABT4GNS9</accession>
<keyword evidence="1" id="KW-0812">Transmembrane</keyword>
<dbReference type="EMBL" id="JAMDMX010000173">
    <property type="protein sequence ID" value="MCY9697876.1"/>
    <property type="molecule type" value="Genomic_DNA"/>
</dbReference>
<comment type="caution">
    <text evidence="2">The sequence shown here is derived from an EMBL/GenBank/DDBJ whole genome shotgun (WGS) entry which is preliminary data.</text>
</comment>
<keyword evidence="3" id="KW-1185">Reference proteome</keyword>
<organism evidence="2 3">
    <name type="scientific">Paenibacillus alginolyticus</name>
    <dbReference type="NCBI Taxonomy" id="59839"/>
    <lineage>
        <taxon>Bacteria</taxon>
        <taxon>Bacillati</taxon>
        <taxon>Bacillota</taxon>
        <taxon>Bacilli</taxon>
        <taxon>Bacillales</taxon>
        <taxon>Paenibacillaceae</taxon>
        <taxon>Paenibacillus</taxon>
    </lineage>
</organism>
<evidence type="ECO:0000256" key="1">
    <source>
        <dbReference type="SAM" id="Phobius"/>
    </source>
</evidence>
<evidence type="ECO:0000313" key="3">
    <source>
        <dbReference type="Proteomes" id="UP001527099"/>
    </source>
</evidence>
<name>A0ABT4GNS9_9BACL</name>
<keyword evidence="1" id="KW-0472">Membrane</keyword>
<feature type="transmembrane region" description="Helical" evidence="1">
    <location>
        <begin position="80"/>
        <end position="97"/>
    </location>
</feature>
<feature type="transmembrane region" description="Helical" evidence="1">
    <location>
        <begin position="12"/>
        <end position="28"/>
    </location>
</feature>
<proteinExistence type="predicted"/>
<evidence type="ECO:0000313" key="2">
    <source>
        <dbReference type="EMBL" id="MCY9697876.1"/>
    </source>
</evidence>
<reference evidence="2 3" key="1">
    <citation type="submission" date="2022-05" db="EMBL/GenBank/DDBJ databases">
        <title>Genome Sequencing of Bee-Associated Microbes.</title>
        <authorList>
            <person name="Dunlap C."/>
        </authorList>
    </citation>
    <scope>NUCLEOTIDE SEQUENCE [LARGE SCALE GENOMIC DNA]</scope>
    <source>
        <strain evidence="2 3">NRRL B-14421</strain>
    </source>
</reference>
<keyword evidence="1" id="KW-1133">Transmembrane helix</keyword>
<protein>
    <submittedName>
        <fullName evidence="2">Uncharacterized protein</fullName>
    </submittedName>
</protein>